<dbReference type="EMBL" id="JALLAZ020001462">
    <property type="protein sequence ID" value="KAL3774534.1"/>
    <property type="molecule type" value="Genomic_DNA"/>
</dbReference>
<dbReference type="AlphaFoldDB" id="A0ABD3NEQ8"/>
<keyword evidence="1" id="KW-0863">Zinc-finger</keyword>
<dbReference type="GO" id="GO:0008270">
    <property type="term" value="F:zinc ion binding"/>
    <property type="evidence" value="ECO:0007669"/>
    <property type="project" value="UniProtKB-KW"/>
</dbReference>
<keyword evidence="4" id="KW-1185">Reference proteome</keyword>
<accession>A0ABD3NEQ8</accession>
<evidence type="ECO:0000256" key="1">
    <source>
        <dbReference type="PROSITE-ProRule" id="PRU00325"/>
    </source>
</evidence>
<feature type="domain" description="SWIM-type" evidence="2">
    <location>
        <begin position="53"/>
        <end position="90"/>
    </location>
</feature>
<sequence>MTSICLRKATIDAYMGEERFNACDDISRIHIAVNGSEARVKACIPGSSTRRTYDIDVTVRTDGQSILQTSCTCPVGYKCKHINKVLYRIRSSQTNPIPGPSRHQINGAAQIQRGACVYLAITSKSEADSGSDYRYSRYVKDNFDQEILGVFFSLAAANRCAKSYLENELGQDVDEDDEMDDEEDNEEDLEEFCWDGSDEGIFDEDDCNAYNKVWVECHAIEDASTRFRP</sequence>
<dbReference type="Pfam" id="PF04434">
    <property type="entry name" value="SWIM"/>
    <property type="match status" value="1"/>
</dbReference>
<keyword evidence="1" id="KW-0479">Metal-binding</keyword>
<keyword evidence="1" id="KW-0862">Zinc</keyword>
<evidence type="ECO:0000313" key="3">
    <source>
        <dbReference type="EMBL" id="KAL3774534.1"/>
    </source>
</evidence>
<protein>
    <recommendedName>
        <fullName evidence="2">SWIM-type domain-containing protein</fullName>
    </recommendedName>
</protein>
<gene>
    <name evidence="3" type="ORF">ACHAW5_008857</name>
</gene>
<evidence type="ECO:0000259" key="2">
    <source>
        <dbReference type="PROSITE" id="PS50966"/>
    </source>
</evidence>
<name>A0ABD3NEQ8_9STRA</name>
<dbReference type="PROSITE" id="PS50966">
    <property type="entry name" value="ZF_SWIM"/>
    <property type="match status" value="1"/>
</dbReference>
<dbReference type="InterPro" id="IPR007527">
    <property type="entry name" value="Znf_SWIM"/>
</dbReference>
<proteinExistence type="predicted"/>
<dbReference type="Proteomes" id="UP001530315">
    <property type="component" value="Unassembled WGS sequence"/>
</dbReference>
<reference evidence="3 4" key="1">
    <citation type="submission" date="2024-10" db="EMBL/GenBank/DDBJ databases">
        <title>Updated reference genomes for cyclostephanoid diatoms.</title>
        <authorList>
            <person name="Roberts W.R."/>
            <person name="Alverson A.J."/>
        </authorList>
    </citation>
    <scope>NUCLEOTIDE SEQUENCE [LARGE SCALE GENOMIC DNA]</scope>
    <source>
        <strain evidence="3 4">AJA276-08</strain>
    </source>
</reference>
<evidence type="ECO:0000313" key="4">
    <source>
        <dbReference type="Proteomes" id="UP001530315"/>
    </source>
</evidence>
<comment type="caution">
    <text evidence="3">The sequence shown here is derived from an EMBL/GenBank/DDBJ whole genome shotgun (WGS) entry which is preliminary data.</text>
</comment>
<organism evidence="3 4">
    <name type="scientific">Stephanodiscus triporus</name>
    <dbReference type="NCBI Taxonomy" id="2934178"/>
    <lineage>
        <taxon>Eukaryota</taxon>
        <taxon>Sar</taxon>
        <taxon>Stramenopiles</taxon>
        <taxon>Ochrophyta</taxon>
        <taxon>Bacillariophyta</taxon>
        <taxon>Coscinodiscophyceae</taxon>
        <taxon>Thalassiosirophycidae</taxon>
        <taxon>Stephanodiscales</taxon>
        <taxon>Stephanodiscaceae</taxon>
        <taxon>Stephanodiscus</taxon>
    </lineage>
</organism>